<dbReference type="OrthoDB" id="3573114at2"/>
<dbReference type="GO" id="GO:0003700">
    <property type="term" value="F:DNA-binding transcription factor activity"/>
    <property type="evidence" value="ECO:0007669"/>
    <property type="project" value="InterPro"/>
</dbReference>
<dbReference type="SUPFAM" id="SSF46785">
    <property type="entry name" value="Winged helix' DNA-binding domain"/>
    <property type="match status" value="1"/>
</dbReference>
<feature type="domain" description="HTH marR-type" evidence="1">
    <location>
        <begin position="1"/>
        <end position="126"/>
    </location>
</feature>
<evidence type="ECO:0000259" key="1">
    <source>
        <dbReference type="PROSITE" id="PS50995"/>
    </source>
</evidence>
<dbReference type="Proteomes" id="UP000183053">
    <property type="component" value="Unassembled WGS sequence"/>
</dbReference>
<dbReference type="InterPro" id="IPR039422">
    <property type="entry name" value="MarR/SlyA-like"/>
</dbReference>
<accession>A0A1H1GDB2</accession>
<reference evidence="3" key="1">
    <citation type="submission" date="2016-10" db="EMBL/GenBank/DDBJ databases">
        <authorList>
            <person name="Varghese N."/>
            <person name="Submissions S."/>
        </authorList>
    </citation>
    <scope>NUCLEOTIDE SEQUENCE [LARGE SCALE GENOMIC DNA]</scope>
    <source>
        <strain evidence="3">DSM 44142</strain>
    </source>
</reference>
<dbReference type="GO" id="GO:0006950">
    <property type="term" value="P:response to stress"/>
    <property type="evidence" value="ECO:0007669"/>
    <property type="project" value="TreeGrafter"/>
</dbReference>
<dbReference type="PROSITE" id="PS50995">
    <property type="entry name" value="HTH_MARR_2"/>
    <property type="match status" value="1"/>
</dbReference>
<dbReference type="PANTHER" id="PTHR33164:SF43">
    <property type="entry name" value="HTH-TYPE TRANSCRIPTIONAL REPRESSOR YETL"/>
    <property type="match status" value="1"/>
</dbReference>
<evidence type="ECO:0000313" key="2">
    <source>
        <dbReference type="EMBL" id="SDR11234.1"/>
    </source>
</evidence>
<protein>
    <submittedName>
        <fullName evidence="2">MarR family protein</fullName>
    </submittedName>
</protein>
<dbReference type="RefSeq" id="WP_082756761.1">
    <property type="nucleotide sequence ID" value="NZ_FNLF01000002.1"/>
</dbReference>
<keyword evidence="3" id="KW-1185">Reference proteome</keyword>
<dbReference type="Gene3D" id="1.10.10.10">
    <property type="entry name" value="Winged helix-like DNA-binding domain superfamily/Winged helix DNA-binding domain"/>
    <property type="match status" value="1"/>
</dbReference>
<dbReference type="InterPro" id="IPR000835">
    <property type="entry name" value="HTH_MarR-typ"/>
</dbReference>
<dbReference type="InterPro" id="IPR036390">
    <property type="entry name" value="WH_DNA-bd_sf"/>
</dbReference>
<dbReference type="AlphaFoldDB" id="A0A1H1GDB2"/>
<dbReference type="InterPro" id="IPR036388">
    <property type="entry name" value="WH-like_DNA-bd_sf"/>
</dbReference>
<dbReference type="SMART" id="SM00347">
    <property type="entry name" value="HTH_MARR"/>
    <property type="match status" value="1"/>
</dbReference>
<dbReference type="Pfam" id="PF12802">
    <property type="entry name" value="MarR_2"/>
    <property type="match status" value="1"/>
</dbReference>
<proteinExistence type="predicted"/>
<sequence>MTQSKIGAGMDGSADVREASERTAFAAVCEADDLVMRVLLPALAEHDLTVEHFRALRLLAAVEGATVGELAARTGTTPSSTTRLVDRLVERNLAYRRPAPGDRRSVLLTLSDTGREVWQSLVLRLS</sequence>
<dbReference type="STRING" id="47312.SAMN04489765_3267"/>
<dbReference type="EMBL" id="FNLF01000002">
    <property type="protein sequence ID" value="SDR11234.1"/>
    <property type="molecule type" value="Genomic_DNA"/>
</dbReference>
<organism evidence="2 3">
    <name type="scientific">Tsukamurella pulmonis</name>
    <dbReference type="NCBI Taxonomy" id="47312"/>
    <lineage>
        <taxon>Bacteria</taxon>
        <taxon>Bacillati</taxon>
        <taxon>Actinomycetota</taxon>
        <taxon>Actinomycetes</taxon>
        <taxon>Mycobacteriales</taxon>
        <taxon>Tsukamurellaceae</taxon>
        <taxon>Tsukamurella</taxon>
    </lineage>
</organism>
<evidence type="ECO:0000313" key="3">
    <source>
        <dbReference type="Proteomes" id="UP000183053"/>
    </source>
</evidence>
<name>A0A1H1GDB2_9ACTN</name>
<gene>
    <name evidence="2" type="ORF">SAMN04489765_3267</name>
</gene>
<dbReference type="PANTHER" id="PTHR33164">
    <property type="entry name" value="TRANSCRIPTIONAL REGULATOR, MARR FAMILY"/>
    <property type="match status" value="1"/>
</dbReference>